<organism evidence="1 2">
    <name type="scientific">Halorutilus salinus</name>
    <dbReference type="NCBI Taxonomy" id="2487751"/>
    <lineage>
        <taxon>Archaea</taxon>
        <taxon>Methanobacteriati</taxon>
        <taxon>Methanobacteriota</taxon>
        <taxon>Stenosarchaea group</taxon>
        <taxon>Halobacteria</taxon>
        <taxon>Halorutilales</taxon>
        <taxon>Halorutilaceae</taxon>
        <taxon>Halorutilus</taxon>
    </lineage>
</organism>
<dbReference type="Proteomes" id="UP001149411">
    <property type="component" value="Unassembled WGS sequence"/>
</dbReference>
<accession>A0A9Q4C4H5</accession>
<evidence type="ECO:0000313" key="2">
    <source>
        <dbReference type="Proteomes" id="UP001149411"/>
    </source>
</evidence>
<reference evidence="1" key="1">
    <citation type="submission" date="2022-09" db="EMBL/GenBank/DDBJ databases">
        <title>Haloadaptaus new haloarchaeum isolated from saline soil.</title>
        <authorList>
            <person name="Duran-Viseras A."/>
            <person name="Sanchez-Porro C."/>
            <person name="Ventosa A."/>
        </authorList>
    </citation>
    <scope>NUCLEOTIDE SEQUENCE</scope>
    <source>
        <strain evidence="1">F3-133</strain>
    </source>
</reference>
<proteinExistence type="predicted"/>
<evidence type="ECO:0000313" key="1">
    <source>
        <dbReference type="EMBL" id="MCX2819303.1"/>
    </source>
</evidence>
<name>A0A9Q4C4H5_9EURY</name>
<protein>
    <submittedName>
        <fullName evidence="1">Uncharacterized protein</fullName>
    </submittedName>
</protein>
<dbReference type="EMBL" id="RKLV01000007">
    <property type="protein sequence ID" value="MCX2819303.1"/>
    <property type="molecule type" value="Genomic_DNA"/>
</dbReference>
<gene>
    <name evidence="1" type="ORF">EGH25_08050</name>
</gene>
<dbReference type="AlphaFoldDB" id="A0A9Q4C4H5"/>
<comment type="caution">
    <text evidence="1">The sequence shown here is derived from an EMBL/GenBank/DDBJ whole genome shotgun (WGS) entry which is preliminary data.</text>
</comment>
<sequence>MDCPYCDVSTARMPLHSHLVDEHTDEIERDGATCRLRNPEGEDIEATVDTGDGETVERFTNEVAVLVFDRLLDSLEE</sequence>
<dbReference type="RefSeq" id="WP_266087455.1">
    <property type="nucleotide sequence ID" value="NZ_RKLV01000007.1"/>
</dbReference>
<keyword evidence="2" id="KW-1185">Reference proteome</keyword>